<reference evidence="7" key="1">
    <citation type="submission" date="2020-09" db="EMBL/GenBank/DDBJ databases">
        <title>Parvovirus dark matter in the feces of wild birds.</title>
        <authorList>
            <person name="Dai Z."/>
            <person name="Yang S."/>
            <person name="Zhang W."/>
        </authorList>
    </citation>
    <scope>NUCLEOTIDE SEQUENCE</scope>
    <source>
        <strain evidence="7">Rbf112par01</strain>
    </source>
</reference>
<keyword evidence="4" id="KW-0547">Nucleotide-binding</keyword>
<sequence length="269" mass="32058">MPKRKLEEGDTAPPWHYAYELFKKYKVYSKAALYDDCLASEFRDLCYRDSWKNNVETARLIYVKEQLEMQRPNRWKFVMKCVEGIQPDYIQWQEVKEILRLNRIEPKVLAQEIYDLLTCKHFKKNCIKLWGIRDSCKSVIGNCIVRPFVTCYMNNKGSENEFYMENMLMKTMMLCEELYITVATAEDFKSILGGQHLDISQKYESKQILGRLPTVVTSNYDRFGRGHLNAIDEAALNCRCFVHQFSTKYEPKVYISWQQFYLFIQYSLF</sequence>
<organism evidence="7">
    <name type="scientific">Ficedula parva densovirus</name>
    <dbReference type="NCBI Taxonomy" id="2794497"/>
    <lineage>
        <taxon>Viruses</taxon>
        <taxon>Monodnaviria</taxon>
        <taxon>Shotokuvirae</taxon>
        <taxon>Cossaviricota</taxon>
        <taxon>Quintoviricetes</taxon>
        <taxon>Piccovirales</taxon>
        <taxon>Parvoviridae</taxon>
        <taxon>Densovirinae</taxon>
    </lineage>
</organism>
<feature type="domain" description="Parvovirus non-structural protein 1 helicase" evidence="6">
    <location>
        <begin position="87"/>
        <end position="221"/>
    </location>
</feature>
<dbReference type="InterPro" id="IPR027417">
    <property type="entry name" value="P-loop_NTPase"/>
</dbReference>
<comment type="subcellular location">
    <subcellularLocation>
        <location evidence="1">Host nucleus</location>
    </subcellularLocation>
</comment>
<dbReference type="EMBL" id="MW046455">
    <property type="protein sequence ID" value="QTE03865.1"/>
    <property type="molecule type" value="Genomic_DNA"/>
</dbReference>
<proteinExistence type="predicted"/>
<protein>
    <submittedName>
        <fullName evidence="7">Nonstructural protein</fullName>
    </submittedName>
</protein>
<keyword evidence="5" id="KW-0067">ATP-binding</keyword>
<dbReference type="Gene3D" id="3.40.50.300">
    <property type="entry name" value="P-loop containing nucleotide triphosphate hydrolases"/>
    <property type="match status" value="1"/>
</dbReference>
<evidence type="ECO:0000256" key="2">
    <source>
        <dbReference type="ARBA" id="ARBA00022562"/>
    </source>
</evidence>
<evidence type="ECO:0000256" key="5">
    <source>
        <dbReference type="ARBA" id="ARBA00022840"/>
    </source>
</evidence>
<evidence type="ECO:0000256" key="1">
    <source>
        <dbReference type="ARBA" id="ARBA00004147"/>
    </source>
</evidence>
<dbReference type="GO" id="GO:0005524">
    <property type="term" value="F:ATP binding"/>
    <property type="evidence" value="ECO:0007669"/>
    <property type="project" value="UniProtKB-KW"/>
</dbReference>
<dbReference type="InterPro" id="IPR001257">
    <property type="entry name" value="Parvovirus_NS1_helicase"/>
</dbReference>
<dbReference type="GO" id="GO:0042025">
    <property type="term" value="C:host cell nucleus"/>
    <property type="evidence" value="ECO:0007669"/>
    <property type="project" value="UniProtKB-SubCell"/>
</dbReference>
<evidence type="ECO:0000313" key="7">
    <source>
        <dbReference type="EMBL" id="QTE03865.1"/>
    </source>
</evidence>
<evidence type="ECO:0000259" key="6">
    <source>
        <dbReference type="Pfam" id="PF01057"/>
    </source>
</evidence>
<dbReference type="GO" id="GO:0019079">
    <property type="term" value="P:viral genome replication"/>
    <property type="evidence" value="ECO:0007669"/>
    <property type="project" value="InterPro"/>
</dbReference>
<dbReference type="SUPFAM" id="SSF52540">
    <property type="entry name" value="P-loop containing nucleoside triphosphate hydrolases"/>
    <property type="match status" value="1"/>
</dbReference>
<evidence type="ECO:0000256" key="3">
    <source>
        <dbReference type="ARBA" id="ARBA00022705"/>
    </source>
</evidence>
<accession>A0A8A4XD28</accession>
<keyword evidence="3" id="KW-0235">DNA replication</keyword>
<dbReference type="Pfam" id="PF01057">
    <property type="entry name" value="Parvo_NS1"/>
    <property type="match status" value="1"/>
</dbReference>
<name>A0A8A4XD28_9VIRU</name>
<dbReference type="GO" id="GO:0006260">
    <property type="term" value="P:DNA replication"/>
    <property type="evidence" value="ECO:0007669"/>
    <property type="project" value="UniProtKB-KW"/>
</dbReference>
<evidence type="ECO:0000256" key="4">
    <source>
        <dbReference type="ARBA" id="ARBA00022741"/>
    </source>
</evidence>
<keyword evidence="2" id="KW-1048">Host nucleus</keyword>